<evidence type="ECO:0000259" key="1">
    <source>
        <dbReference type="PROSITE" id="PS51186"/>
    </source>
</evidence>
<dbReference type="GO" id="GO:0016747">
    <property type="term" value="F:acyltransferase activity, transferring groups other than amino-acyl groups"/>
    <property type="evidence" value="ECO:0007669"/>
    <property type="project" value="InterPro"/>
</dbReference>
<dbReference type="InterPro" id="IPR000182">
    <property type="entry name" value="GNAT_dom"/>
</dbReference>
<dbReference type="InterPro" id="IPR051531">
    <property type="entry name" value="N-acetyltransferase"/>
</dbReference>
<dbReference type="InterPro" id="IPR016181">
    <property type="entry name" value="Acyl_CoA_acyltransferase"/>
</dbReference>
<feature type="domain" description="N-acetyltransferase" evidence="1">
    <location>
        <begin position="156"/>
        <end position="239"/>
    </location>
</feature>
<dbReference type="OrthoDB" id="630895at2759"/>
<sequence length="239" mass="27054">MSFQLEDYLDKPFVLVTERLVIVPTPIAIQYDDYVQLYGSVHASEAFCQMAFGPHFVARDWSIEETRDVIFTRDMGRCWKPRGLGDLAVALRTRSDGSEVFPSSSGRKLKGEEVVNIVEDFEFNVLEGVEWVGYAGVRDATTSSMPGWEERDGPLPPWEEMIELRYGVHEKAWGKGVAGEAARAVMQWAVAEQGVRRFIAETEKTNTRSGKVLQKMGFRESGTNYWKEPSEMEWAKVAA</sequence>
<dbReference type="Pfam" id="PF13302">
    <property type="entry name" value="Acetyltransf_3"/>
    <property type="match status" value="1"/>
</dbReference>
<proteinExistence type="predicted"/>
<protein>
    <recommendedName>
        <fullName evidence="1">N-acetyltransferase domain-containing protein</fullName>
    </recommendedName>
</protein>
<reference evidence="2" key="1">
    <citation type="submission" date="2022-10" db="EMBL/GenBank/DDBJ databases">
        <title>Tapping the CABI collections for fungal endophytes: first genome assemblies for Collariella, Neodidymelliopsis, Ascochyta clinopodiicola, Didymella pomorum, Didymosphaeria variabile, Neocosmospora piperis and Neocucurbitaria cava.</title>
        <authorList>
            <person name="Hill R."/>
        </authorList>
    </citation>
    <scope>NUCLEOTIDE SEQUENCE</scope>
    <source>
        <strain evidence="2">IMI 355091</strain>
    </source>
</reference>
<evidence type="ECO:0000313" key="2">
    <source>
        <dbReference type="EMBL" id="KAJ4410491.1"/>
    </source>
</evidence>
<dbReference type="AlphaFoldDB" id="A0A9W8ZNN2"/>
<dbReference type="PANTHER" id="PTHR43792">
    <property type="entry name" value="GNAT FAMILY, PUTATIVE (AFU_ORTHOLOGUE AFUA_3G00765)-RELATED-RELATED"/>
    <property type="match status" value="1"/>
</dbReference>
<accession>A0A9W8ZNN2</accession>
<dbReference type="Gene3D" id="3.40.630.30">
    <property type="match status" value="1"/>
</dbReference>
<gene>
    <name evidence="2" type="ORF">N0V91_001977</name>
</gene>
<dbReference type="SUPFAM" id="SSF55729">
    <property type="entry name" value="Acyl-CoA N-acyltransferases (Nat)"/>
    <property type="match status" value="1"/>
</dbReference>
<comment type="caution">
    <text evidence="2">The sequence shown here is derived from an EMBL/GenBank/DDBJ whole genome shotgun (WGS) entry which is preliminary data.</text>
</comment>
<name>A0A9W8ZNN2_9PLEO</name>
<evidence type="ECO:0000313" key="3">
    <source>
        <dbReference type="Proteomes" id="UP001140510"/>
    </source>
</evidence>
<dbReference type="EMBL" id="JAPEVA010000008">
    <property type="protein sequence ID" value="KAJ4410491.1"/>
    <property type="molecule type" value="Genomic_DNA"/>
</dbReference>
<dbReference type="Proteomes" id="UP001140510">
    <property type="component" value="Unassembled WGS sequence"/>
</dbReference>
<keyword evidence="3" id="KW-1185">Reference proteome</keyword>
<dbReference type="PROSITE" id="PS51186">
    <property type="entry name" value="GNAT"/>
    <property type="match status" value="1"/>
</dbReference>
<dbReference type="PANTHER" id="PTHR43792:SF1">
    <property type="entry name" value="N-ACETYLTRANSFERASE DOMAIN-CONTAINING PROTEIN"/>
    <property type="match status" value="1"/>
</dbReference>
<organism evidence="2 3">
    <name type="scientific">Didymella pomorum</name>
    <dbReference type="NCBI Taxonomy" id="749634"/>
    <lineage>
        <taxon>Eukaryota</taxon>
        <taxon>Fungi</taxon>
        <taxon>Dikarya</taxon>
        <taxon>Ascomycota</taxon>
        <taxon>Pezizomycotina</taxon>
        <taxon>Dothideomycetes</taxon>
        <taxon>Pleosporomycetidae</taxon>
        <taxon>Pleosporales</taxon>
        <taxon>Pleosporineae</taxon>
        <taxon>Didymellaceae</taxon>
        <taxon>Didymella</taxon>
    </lineage>
</organism>